<name>A0A7S3EGJ2_9RHOD</name>
<evidence type="ECO:0000313" key="2">
    <source>
        <dbReference type="EMBL" id="CAE0052876.1"/>
    </source>
</evidence>
<gene>
    <name evidence="2" type="ORF">RMAR00112_LOCUS20904</name>
</gene>
<evidence type="ECO:0000256" key="1">
    <source>
        <dbReference type="SAM" id="MobiDB-lite"/>
    </source>
</evidence>
<dbReference type="EMBL" id="HBHW01026992">
    <property type="protein sequence ID" value="CAE0052876.1"/>
    <property type="molecule type" value="Transcribed_RNA"/>
</dbReference>
<dbReference type="AlphaFoldDB" id="A0A7S3EGJ2"/>
<organism evidence="2">
    <name type="scientific">Rhodosorus marinus</name>
    <dbReference type="NCBI Taxonomy" id="101924"/>
    <lineage>
        <taxon>Eukaryota</taxon>
        <taxon>Rhodophyta</taxon>
        <taxon>Stylonematophyceae</taxon>
        <taxon>Stylonematales</taxon>
        <taxon>Stylonemataceae</taxon>
        <taxon>Rhodosorus</taxon>
    </lineage>
</organism>
<protein>
    <submittedName>
        <fullName evidence="2">Uncharacterized protein</fullName>
    </submittedName>
</protein>
<accession>A0A7S3EGJ2</accession>
<proteinExistence type="predicted"/>
<feature type="compositionally biased region" description="Low complexity" evidence="1">
    <location>
        <begin position="97"/>
        <end position="111"/>
    </location>
</feature>
<reference evidence="2" key="1">
    <citation type="submission" date="2021-01" db="EMBL/GenBank/DDBJ databases">
        <authorList>
            <person name="Corre E."/>
            <person name="Pelletier E."/>
            <person name="Niang G."/>
            <person name="Scheremetjew M."/>
            <person name="Finn R."/>
            <person name="Kale V."/>
            <person name="Holt S."/>
            <person name="Cochrane G."/>
            <person name="Meng A."/>
            <person name="Brown T."/>
            <person name="Cohen L."/>
        </authorList>
    </citation>
    <scope>NUCLEOTIDE SEQUENCE</scope>
    <source>
        <strain evidence="2">CCMP 769</strain>
    </source>
</reference>
<sequence>MGLVHSTNAKGQERSLLAKILDPAAIVIDADVPEPLCVTGIDEESDNSELVLTASKEDMEECYSSTIDAYGSASVGASRELSKELVNKLKLDLTSVLDSSSDSGSSAGSPGFAYAGKPSPV</sequence>
<feature type="region of interest" description="Disordered" evidence="1">
    <location>
        <begin position="97"/>
        <end position="121"/>
    </location>
</feature>